<organism evidence="1">
    <name type="scientific">Rhizophora mucronata</name>
    <name type="common">Asiatic mangrove</name>
    <dbReference type="NCBI Taxonomy" id="61149"/>
    <lineage>
        <taxon>Eukaryota</taxon>
        <taxon>Viridiplantae</taxon>
        <taxon>Streptophyta</taxon>
        <taxon>Embryophyta</taxon>
        <taxon>Tracheophyta</taxon>
        <taxon>Spermatophyta</taxon>
        <taxon>Magnoliopsida</taxon>
        <taxon>eudicotyledons</taxon>
        <taxon>Gunneridae</taxon>
        <taxon>Pentapetalae</taxon>
        <taxon>rosids</taxon>
        <taxon>fabids</taxon>
        <taxon>Malpighiales</taxon>
        <taxon>Rhizophoraceae</taxon>
        <taxon>Rhizophora</taxon>
    </lineage>
</organism>
<sequence length="36" mass="3947">MPVIKNCRGFLQTDGFNYLTNSFVIACHHAAMAAFG</sequence>
<dbReference type="PROSITE" id="PS51257">
    <property type="entry name" value="PROKAR_LIPOPROTEIN"/>
    <property type="match status" value="1"/>
</dbReference>
<dbReference type="EMBL" id="GGEC01088904">
    <property type="protein sequence ID" value="MBX69388.1"/>
    <property type="molecule type" value="Transcribed_RNA"/>
</dbReference>
<evidence type="ECO:0000313" key="1">
    <source>
        <dbReference type="EMBL" id="MBX69388.1"/>
    </source>
</evidence>
<dbReference type="AlphaFoldDB" id="A0A2P2QR14"/>
<proteinExistence type="predicted"/>
<name>A0A2P2QR14_RHIMU</name>
<reference evidence="1" key="1">
    <citation type="submission" date="2018-02" db="EMBL/GenBank/DDBJ databases">
        <title>Rhizophora mucronata_Transcriptome.</title>
        <authorList>
            <person name="Meera S.P."/>
            <person name="Sreeshan A."/>
            <person name="Augustine A."/>
        </authorList>
    </citation>
    <scope>NUCLEOTIDE SEQUENCE</scope>
    <source>
        <tissue evidence="1">Leaf</tissue>
    </source>
</reference>
<accession>A0A2P2QR14</accession>
<protein>
    <submittedName>
        <fullName evidence="1">Uncharacterized protein</fullName>
    </submittedName>
</protein>